<proteinExistence type="predicted"/>
<gene>
    <name evidence="2" type="ORF">OVN521_LOCUS13333</name>
    <name evidence="1" type="ORF">WKI299_LOCUS14147</name>
</gene>
<keyword evidence="3" id="KW-1185">Reference proteome</keyword>
<dbReference type="EMBL" id="CAJNRF010005434">
    <property type="protein sequence ID" value="CAF2070947.1"/>
    <property type="molecule type" value="Genomic_DNA"/>
</dbReference>
<accession>A0A819LSK7</accession>
<sequence>MDKDLNSAKQTIEQRNSIIQEKLKRRNEMENRKDELEKFAYVFNYKIRGLTSEMGSRQREVQALMEQFNNIKILKYLYILLD</sequence>
<dbReference type="AlphaFoldDB" id="A0A819LSK7"/>
<evidence type="ECO:0000313" key="3">
    <source>
        <dbReference type="Proteomes" id="UP000663866"/>
    </source>
</evidence>
<name>A0A819LSK7_9BILA</name>
<evidence type="ECO:0000313" key="1">
    <source>
        <dbReference type="EMBL" id="CAF2070947.1"/>
    </source>
</evidence>
<evidence type="ECO:0000313" key="2">
    <source>
        <dbReference type="EMBL" id="CAF3970322.1"/>
    </source>
</evidence>
<comment type="caution">
    <text evidence="2">The sequence shown here is derived from an EMBL/GenBank/DDBJ whole genome shotgun (WGS) entry which is preliminary data.</text>
</comment>
<dbReference type="EMBL" id="CAJOBG010001933">
    <property type="protein sequence ID" value="CAF3970322.1"/>
    <property type="molecule type" value="Genomic_DNA"/>
</dbReference>
<reference evidence="2" key="1">
    <citation type="submission" date="2021-02" db="EMBL/GenBank/DDBJ databases">
        <authorList>
            <person name="Nowell W R."/>
        </authorList>
    </citation>
    <scope>NUCLEOTIDE SEQUENCE</scope>
</reference>
<dbReference type="Proteomes" id="UP000663856">
    <property type="component" value="Unassembled WGS sequence"/>
</dbReference>
<protein>
    <submittedName>
        <fullName evidence="2">Uncharacterized protein</fullName>
    </submittedName>
</protein>
<organism evidence="2 3">
    <name type="scientific">Rotaria magnacalcarata</name>
    <dbReference type="NCBI Taxonomy" id="392030"/>
    <lineage>
        <taxon>Eukaryota</taxon>
        <taxon>Metazoa</taxon>
        <taxon>Spiralia</taxon>
        <taxon>Gnathifera</taxon>
        <taxon>Rotifera</taxon>
        <taxon>Eurotatoria</taxon>
        <taxon>Bdelloidea</taxon>
        <taxon>Philodinida</taxon>
        <taxon>Philodinidae</taxon>
        <taxon>Rotaria</taxon>
    </lineage>
</organism>
<dbReference type="Proteomes" id="UP000663866">
    <property type="component" value="Unassembled WGS sequence"/>
</dbReference>